<feature type="transmembrane region" description="Helical" evidence="7">
    <location>
        <begin position="78"/>
        <end position="100"/>
    </location>
</feature>
<evidence type="ECO:0000256" key="5">
    <source>
        <dbReference type="ARBA" id="ARBA00022989"/>
    </source>
</evidence>
<feature type="transmembrane region" description="Helical" evidence="7">
    <location>
        <begin position="112"/>
        <end position="136"/>
    </location>
</feature>
<dbReference type="Pfam" id="PF02322">
    <property type="entry name" value="Cyt_bd_oxida_II"/>
    <property type="match status" value="1"/>
</dbReference>
<keyword evidence="9" id="KW-1185">Reference proteome</keyword>
<dbReference type="PANTHER" id="PTHR43141">
    <property type="entry name" value="CYTOCHROME BD2 SUBUNIT II"/>
    <property type="match status" value="1"/>
</dbReference>
<comment type="caution">
    <text evidence="8">The sequence shown here is derived from an EMBL/GenBank/DDBJ whole genome shotgun (WGS) entry which is preliminary data.</text>
</comment>
<proteinExistence type="inferred from homology"/>
<sequence>MDIVWLAVFSALLIGYFALEGFDLGVGLLLPFLGRDRDRRDAMIGAIAPFVLANEVWLVALAGVLFGVYPSLEAEVLLALYPLVVVMLLSWVLRDAGLWFRRRIPAQGWRSFWEFAIFIGSLGLALGWGMALFALATGSLSWTGLALGGFVAVAFAYHGWTFLGRRLTSFPGGGSPWLSAVLAAAPAVIVLVGAAGYLLEHSAPSATLTTLGLMVVPFAPIMVGAQVLVWRTFGKADRMPSFF</sequence>
<dbReference type="GO" id="GO:0070069">
    <property type="term" value="C:cytochrome complex"/>
    <property type="evidence" value="ECO:0007669"/>
    <property type="project" value="TreeGrafter"/>
</dbReference>
<evidence type="ECO:0000256" key="6">
    <source>
        <dbReference type="ARBA" id="ARBA00023136"/>
    </source>
</evidence>
<reference evidence="8 9" key="1">
    <citation type="submission" date="2020-07" db="EMBL/GenBank/DDBJ databases">
        <title>Genomic Encyclopedia of Type Strains, Phase IV (KMG-IV): sequencing the most valuable type-strain genomes for metagenomic binning, comparative biology and taxonomic classification.</title>
        <authorList>
            <person name="Goeker M."/>
        </authorList>
    </citation>
    <scope>NUCLEOTIDE SEQUENCE [LARGE SCALE GENOMIC DNA]</scope>
    <source>
        <strain evidence="8 9">DSM 45533</strain>
    </source>
</reference>
<evidence type="ECO:0000256" key="3">
    <source>
        <dbReference type="ARBA" id="ARBA00022475"/>
    </source>
</evidence>
<feature type="transmembrane region" description="Helical" evidence="7">
    <location>
        <begin position="42"/>
        <end position="66"/>
    </location>
</feature>
<evidence type="ECO:0000313" key="9">
    <source>
        <dbReference type="Proteomes" id="UP000530928"/>
    </source>
</evidence>
<evidence type="ECO:0000256" key="4">
    <source>
        <dbReference type="ARBA" id="ARBA00022692"/>
    </source>
</evidence>
<feature type="transmembrane region" description="Helical" evidence="7">
    <location>
        <begin position="211"/>
        <end position="230"/>
    </location>
</feature>
<comment type="subcellular location">
    <subcellularLocation>
        <location evidence="1">Cell membrane</location>
        <topology evidence="1">Multi-pass membrane protein</topology>
    </subcellularLocation>
</comment>
<comment type="similarity">
    <text evidence="2">Belongs to the cytochrome ubiquinol oxidase subunit 2 family.</text>
</comment>
<feature type="transmembrane region" description="Helical" evidence="7">
    <location>
        <begin position="142"/>
        <end position="163"/>
    </location>
</feature>
<protein>
    <submittedName>
        <fullName evidence="8">Cytochrome bd-type quinol oxidase subunit 2</fullName>
    </submittedName>
</protein>
<dbReference type="Proteomes" id="UP000530928">
    <property type="component" value="Unassembled WGS sequence"/>
</dbReference>
<keyword evidence="6 7" id="KW-0472">Membrane</keyword>
<gene>
    <name evidence="8" type="ORF">HNR30_001874</name>
</gene>
<keyword evidence="5 7" id="KW-1133">Transmembrane helix</keyword>
<dbReference type="GO" id="GO:0019646">
    <property type="term" value="P:aerobic electron transport chain"/>
    <property type="evidence" value="ECO:0007669"/>
    <property type="project" value="TreeGrafter"/>
</dbReference>
<organism evidence="8 9">
    <name type="scientific">Nonomuraea soli</name>
    <dbReference type="NCBI Taxonomy" id="1032476"/>
    <lineage>
        <taxon>Bacteria</taxon>
        <taxon>Bacillati</taxon>
        <taxon>Actinomycetota</taxon>
        <taxon>Actinomycetes</taxon>
        <taxon>Streptosporangiales</taxon>
        <taxon>Streptosporangiaceae</taxon>
        <taxon>Nonomuraea</taxon>
    </lineage>
</organism>
<feature type="transmembrane region" description="Helical" evidence="7">
    <location>
        <begin position="6"/>
        <end position="30"/>
    </location>
</feature>
<dbReference type="GO" id="GO:0005886">
    <property type="term" value="C:plasma membrane"/>
    <property type="evidence" value="ECO:0007669"/>
    <property type="project" value="UniProtKB-SubCell"/>
</dbReference>
<dbReference type="InterPro" id="IPR003317">
    <property type="entry name" value="Cyt-d_oxidase_su2"/>
</dbReference>
<keyword evidence="4 7" id="KW-0812">Transmembrane</keyword>
<accession>A0A7W0CG24</accession>
<feature type="transmembrane region" description="Helical" evidence="7">
    <location>
        <begin position="175"/>
        <end position="199"/>
    </location>
</feature>
<name>A0A7W0CG24_9ACTN</name>
<evidence type="ECO:0000313" key="8">
    <source>
        <dbReference type="EMBL" id="MBA2890533.1"/>
    </source>
</evidence>
<evidence type="ECO:0000256" key="1">
    <source>
        <dbReference type="ARBA" id="ARBA00004651"/>
    </source>
</evidence>
<dbReference type="PANTHER" id="PTHR43141:SF4">
    <property type="entry name" value="CYTOCHROME BD2 SUBUNIT II"/>
    <property type="match status" value="1"/>
</dbReference>
<dbReference type="GO" id="GO:0009055">
    <property type="term" value="F:electron transfer activity"/>
    <property type="evidence" value="ECO:0007669"/>
    <property type="project" value="TreeGrafter"/>
</dbReference>
<keyword evidence="3" id="KW-1003">Cell membrane</keyword>
<dbReference type="RefSeq" id="WP_181609348.1">
    <property type="nucleotide sequence ID" value="NZ_BAABAM010000006.1"/>
</dbReference>
<evidence type="ECO:0000256" key="2">
    <source>
        <dbReference type="ARBA" id="ARBA00007543"/>
    </source>
</evidence>
<dbReference type="GO" id="GO:0016682">
    <property type="term" value="F:oxidoreductase activity, acting on diphenols and related substances as donors, oxygen as acceptor"/>
    <property type="evidence" value="ECO:0007669"/>
    <property type="project" value="TreeGrafter"/>
</dbReference>
<evidence type="ECO:0000256" key="7">
    <source>
        <dbReference type="SAM" id="Phobius"/>
    </source>
</evidence>
<dbReference type="AlphaFoldDB" id="A0A7W0CG24"/>
<dbReference type="EMBL" id="JACDUR010000002">
    <property type="protein sequence ID" value="MBA2890533.1"/>
    <property type="molecule type" value="Genomic_DNA"/>
</dbReference>